<protein>
    <recommendedName>
        <fullName evidence="1">DUF4136 domain-containing protein</fullName>
    </recommendedName>
</protein>
<evidence type="ECO:0000313" key="2">
    <source>
        <dbReference type="EMBL" id="ANQ14102.1"/>
    </source>
</evidence>
<keyword evidence="3" id="KW-1185">Reference proteome</keyword>
<dbReference type="RefSeq" id="WP_020334727.1">
    <property type="nucleotide sequence ID" value="NZ_ATFJ01000032.1"/>
</dbReference>
<dbReference type="PROSITE" id="PS51257">
    <property type="entry name" value="PROKAR_LIPOPROTEIN"/>
    <property type="match status" value="1"/>
</dbReference>
<dbReference type="GeneID" id="70915056"/>
<dbReference type="EMBL" id="CP016346">
    <property type="protein sequence ID" value="ANQ14102.1"/>
    <property type="molecule type" value="Genomic_DNA"/>
</dbReference>
<dbReference type="KEGG" id="vna:PN96_19655"/>
<organism evidence="2 3">
    <name type="scientific">Vibrio natriegens NBRC 15636 = ATCC 14048 = DSM 759</name>
    <dbReference type="NCBI Taxonomy" id="1219067"/>
    <lineage>
        <taxon>Bacteria</taxon>
        <taxon>Pseudomonadati</taxon>
        <taxon>Pseudomonadota</taxon>
        <taxon>Gammaproteobacteria</taxon>
        <taxon>Vibrionales</taxon>
        <taxon>Vibrionaceae</taxon>
        <taxon>Vibrio</taxon>
    </lineage>
</organism>
<dbReference type="Gene3D" id="3.30.160.670">
    <property type="match status" value="1"/>
</dbReference>
<reference evidence="2 3" key="1">
    <citation type="submission" date="2016-07" db="EMBL/GenBank/DDBJ databases">
        <title>Developing Vibrio natriegens as a novel, fast-growing host for biotechnology.</title>
        <authorList>
            <person name="Weinstock M.T."/>
            <person name="Hesek E.D."/>
            <person name="Wilson C.M."/>
            <person name="Gibson D.G."/>
        </authorList>
    </citation>
    <scope>NUCLEOTIDE SEQUENCE [LARGE SCALE GENOMIC DNA]</scope>
    <source>
        <strain evidence="2 3">ATCC 14048</strain>
    </source>
</reference>
<dbReference type="Proteomes" id="UP000092741">
    <property type="component" value="Chromosome 2"/>
</dbReference>
<dbReference type="AlphaFoldDB" id="A0AAN0Y5N2"/>
<evidence type="ECO:0000313" key="3">
    <source>
        <dbReference type="Proteomes" id="UP000092741"/>
    </source>
</evidence>
<accession>A0AAN0Y5N2</accession>
<dbReference type="InterPro" id="IPR025411">
    <property type="entry name" value="DUF4136"/>
</dbReference>
<sequence>MWKGFLLGALGLFMVACTTVTTDVDKQADFSSYRTFDFGDQNGAPASIDARRIEQSIASQLGANGLSQVSSDGDIYVHHDIVENTEFVSSGSNISFGYGWNRFGVITSSPERYRERKYGNLVIELVDMKANQVVWKGISSRKLTTSMDSEKREELIAEEIAKMFEHFPYGAK</sequence>
<name>A0AAN0Y5N2_VIBNA</name>
<gene>
    <name evidence="2" type="ORF">BA890_15160</name>
</gene>
<proteinExistence type="predicted"/>
<feature type="domain" description="DUF4136" evidence="1">
    <location>
        <begin position="20"/>
        <end position="169"/>
    </location>
</feature>
<evidence type="ECO:0000259" key="1">
    <source>
        <dbReference type="Pfam" id="PF13590"/>
    </source>
</evidence>
<dbReference type="Pfam" id="PF13590">
    <property type="entry name" value="DUF4136"/>
    <property type="match status" value="1"/>
</dbReference>